<organism evidence="9 10">
    <name type="scientific">Heterodermia speciosa</name>
    <dbReference type="NCBI Taxonomy" id="116794"/>
    <lineage>
        <taxon>Eukaryota</taxon>
        <taxon>Fungi</taxon>
        <taxon>Dikarya</taxon>
        <taxon>Ascomycota</taxon>
        <taxon>Pezizomycotina</taxon>
        <taxon>Lecanoromycetes</taxon>
        <taxon>OSLEUM clade</taxon>
        <taxon>Lecanoromycetidae</taxon>
        <taxon>Caliciales</taxon>
        <taxon>Physciaceae</taxon>
        <taxon>Heterodermia</taxon>
    </lineage>
</organism>
<keyword evidence="10" id="KW-1185">Reference proteome</keyword>
<evidence type="ECO:0000256" key="1">
    <source>
        <dbReference type="ARBA" id="ARBA00004880"/>
    </source>
</evidence>
<dbReference type="InterPro" id="IPR006680">
    <property type="entry name" value="Amidohydro-rel"/>
</dbReference>
<dbReference type="InterPro" id="IPR004721">
    <property type="entry name" value="DHOdimr"/>
</dbReference>
<keyword evidence="7" id="KW-0665">Pyrimidine biosynthesis</keyword>
<gene>
    <name evidence="9" type="ORF">HETSPECPRED_006950</name>
</gene>
<comment type="pathway">
    <text evidence="1">Pyrimidine metabolism; UMP biosynthesis via de novo pathway; (S)-dihydroorotate from bicarbonate: step 3/3.</text>
</comment>
<evidence type="ECO:0000259" key="8">
    <source>
        <dbReference type="Pfam" id="PF04909"/>
    </source>
</evidence>
<dbReference type="EMBL" id="CAJPDS010000049">
    <property type="protein sequence ID" value="CAF9928839.1"/>
    <property type="molecule type" value="Genomic_DNA"/>
</dbReference>
<sequence length="288" mass="31962">MTPETIAEAAQSEIIYGVKLYPAGVTTNSQDGIKDIEQLYPVFDAMQKFDLILNVHGELPGATTLKAEAEYTPIIRRIHAAFPNLRIVLEHISTREGLETVRQCGPTVKGTITSHHLLTTFEDAEKDAFSFCKPIPKTLADRIALVQAVIDGSSKFFFGSDSAPHPIESKKTNKDGERGDCAAGVFSMGWTTCLVLDALEIGTRCGWITKEQTTREAIEGFLSRYGRDFYRIPTSSSHSVDSESPKSRIRLERQGQTIPMSITSSDGKIEVVPFRRGEKTWSLYWIEG</sequence>
<evidence type="ECO:0000256" key="4">
    <source>
        <dbReference type="ARBA" id="ARBA00022723"/>
    </source>
</evidence>
<comment type="similarity">
    <text evidence="2">Belongs to the metallo-dependent hydrolases superfamily. DHOase family. Class II DHOase subfamily.</text>
</comment>
<protein>
    <recommendedName>
        <fullName evidence="3">dihydroorotase</fullName>
        <ecNumber evidence="3">3.5.2.3</ecNumber>
    </recommendedName>
</protein>
<name>A0A8H3IVT9_9LECA</name>
<dbReference type="Gene3D" id="3.20.20.140">
    <property type="entry name" value="Metal-dependent hydrolases"/>
    <property type="match status" value="1"/>
</dbReference>
<dbReference type="PROSITE" id="PS00483">
    <property type="entry name" value="DIHYDROOROTASE_2"/>
    <property type="match status" value="1"/>
</dbReference>
<comment type="caution">
    <text evidence="9">The sequence shown here is derived from an EMBL/GenBank/DDBJ whole genome shotgun (WGS) entry which is preliminary data.</text>
</comment>
<evidence type="ECO:0000256" key="3">
    <source>
        <dbReference type="ARBA" id="ARBA00012860"/>
    </source>
</evidence>
<keyword evidence="6" id="KW-0862">Zinc</keyword>
<dbReference type="GO" id="GO:0006207">
    <property type="term" value="P:'de novo' pyrimidine nucleobase biosynthetic process"/>
    <property type="evidence" value="ECO:0007669"/>
    <property type="project" value="TreeGrafter"/>
</dbReference>
<dbReference type="PANTHER" id="PTHR43137:SF1">
    <property type="entry name" value="DIHYDROOROTASE"/>
    <property type="match status" value="1"/>
</dbReference>
<feature type="domain" description="Amidohydrolase-related" evidence="8">
    <location>
        <begin position="9"/>
        <end position="93"/>
    </location>
</feature>
<dbReference type="OrthoDB" id="1670005at2759"/>
<dbReference type="SUPFAM" id="SSF51556">
    <property type="entry name" value="Metallo-dependent hydrolases"/>
    <property type="match status" value="1"/>
</dbReference>
<evidence type="ECO:0000256" key="7">
    <source>
        <dbReference type="ARBA" id="ARBA00022975"/>
    </source>
</evidence>
<evidence type="ECO:0000313" key="10">
    <source>
        <dbReference type="Proteomes" id="UP000664521"/>
    </source>
</evidence>
<dbReference type="PANTHER" id="PTHR43137">
    <property type="entry name" value="DIHYDROOROTASE"/>
    <property type="match status" value="1"/>
</dbReference>
<dbReference type="UniPathway" id="UPA00070">
    <property type="reaction ID" value="UER00117"/>
</dbReference>
<evidence type="ECO:0000256" key="5">
    <source>
        <dbReference type="ARBA" id="ARBA00022801"/>
    </source>
</evidence>
<evidence type="ECO:0000256" key="6">
    <source>
        <dbReference type="ARBA" id="ARBA00022833"/>
    </source>
</evidence>
<accession>A0A8H3IVT9</accession>
<dbReference type="EC" id="3.5.2.3" evidence="3"/>
<dbReference type="GO" id="GO:0004151">
    <property type="term" value="F:dihydroorotase activity"/>
    <property type="evidence" value="ECO:0007669"/>
    <property type="project" value="UniProtKB-EC"/>
</dbReference>
<evidence type="ECO:0000313" key="9">
    <source>
        <dbReference type="EMBL" id="CAF9928839.1"/>
    </source>
</evidence>
<dbReference type="InterPro" id="IPR032466">
    <property type="entry name" value="Metal_Hydrolase"/>
</dbReference>
<dbReference type="GO" id="GO:0046872">
    <property type="term" value="F:metal ion binding"/>
    <property type="evidence" value="ECO:0007669"/>
    <property type="project" value="UniProtKB-KW"/>
</dbReference>
<proteinExistence type="inferred from homology"/>
<reference evidence="9" key="1">
    <citation type="submission" date="2021-03" db="EMBL/GenBank/DDBJ databases">
        <authorList>
            <person name="Tagirdzhanova G."/>
        </authorList>
    </citation>
    <scope>NUCLEOTIDE SEQUENCE</scope>
</reference>
<dbReference type="InterPro" id="IPR002195">
    <property type="entry name" value="Dihydroorotase_CS"/>
</dbReference>
<dbReference type="GO" id="GO:0005737">
    <property type="term" value="C:cytoplasm"/>
    <property type="evidence" value="ECO:0007669"/>
    <property type="project" value="TreeGrafter"/>
</dbReference>
<evidence type="ECO:0000256" key="2">
    <source>
        <dbReference type="ARBA" id="ARBA00005631"/>
    </source>
</evidence>
<keyword evidence="5" id="KW-0378">Hydrolase</keyword>
<dbReference type="Proteomes" id="UP000664521">
    <property type="component" value="Unassembled WGS sequence"/>
</dbReference>
<dbReference type="GO" id="GO:0044205">
    <property type="term" value="P:'de novo' UMP biosynthetic process"/>
    <property type="evidence" value="ECO:0007669"/>
    <property type="project" value="UniProtKB-UniPathway"/>
</dbReference>
<dbReference type="AlphaFoldDB" id="A0A8H3IVT9"/>
<keyword evidence="4" id="KW-0479">Metal-binding</keyword>
<dbReference type="Pfam" id="PF04909">
    <property type="entry name" value="Amidohydro_2"/>
    <property type="match status" value="1"/>
</dbReference>